<protein>
    <recommendedName>
        <fullName evidence="4">Serine protease</fullName>
    </recommendedName>
</protein>
<gene>
    <name evidence="2" type="ORF">ACFO4E_11510</name>
</gene>
<reference evidence="3" key="1">
    <citation type="journal article" date="2019" name="Int. J. Syst. Evol. Microbiol.">
        <title>The Global Catalogue of Microorganisms (GCM) 10K type strain sequencing project: providing services to taxonomists for standard genome sequencing and annotation.</title>
        <authorList>
            <consortium name="The Broad Institute Genomics Platform"/>
            <consortium name="The Broad Institute Genome Sequencing Center for Infectious Disease"/>
            <person name="Wu L."/>
            <person name="Ma J."/>
        </authorList>
    </citation>
    <scope>NUCLEOTIDE SEQUENCE [LARGE SCALE GENOMIC DNA]</scope>
    <source>
        <strain evidence="3">XZYJ18</strain>
    </source>
</reference>
<dbReference type="EMBL" id="JBHSFQ010000008">
    <property type="protein sequence ID" value="MFC4562480.1"/>
    <property type="molecule type" value="Genomic_DNA"/>
</dbReference>
<feature type="chain" id="PRO_5045062615" description="Serine protease" evidence="1">
    <location>
        <begin position="31"/>
        <end position="65"/>
    </location>
</feature>
<name>A0ABV9DU96_9ACTN</name>
<evidence type="ECO:0000256" key="1">
    <source>
        <dbReference type="SAM" id="SignalP"/>
    </source>
</evidence>
<dbReference type="RefSeq" id="WP_378573743.1">
    <property type="nucleotide sequence ID" value="NZ_JBHSFQ010000008.1"/>
</dbReference>
<feature type="signal peptide" evidence="1">
    <location>
        <begin position="1"/>
        <end position="30"/>
    </location>
</feature>
<keyword evidence="1" id="KW-0732">Signal</keyword>
<accession>A0ABV9DU96</accession>
<dbReference type="Proteomes" id="UP001595923">
    <property type="component" value="Unassembled WGS sequence"/>
</dbReference>
<sequence length="65" mass="6525">MRIRERVAILISGVAAAVAGTAALAGPSHAASANLAPVLETVTGLLGITSDRAAKSDVTPVDWSR</sequence>
<evidence type="ECO:0000313" key="3">
    <source>
        <dbReference type="Proteomes" id="UP001595923"/>
    </source>
</evidence>
<organism evidence="2 3">
    <name type="scientific">Nocardiopsis mangrovi</name>
    <dbReference type="NCBI Taxonomy" id="1179818"/>
    <lineage>
        <taxon>Bacteria</taxon>
        <taxon>Bacillati</taxon>
        <taxon>Actinomycetota</taxon>
        <taxon>Actinomycetes</taxon>
        <taxon>Streptosporangiales</taxon>
        <taxon>Nocardiopsidaceae</taxon>
        <taxon>Nocardiopsis</taxon>
    </lineage>
</organism>
<keyword evidence="3" id="KW-1185">Reference proteome</keyword>
<comment type="caution">
    <text evidence="2">The sequence shown here is derived from an EMBL/GenBank/DDBJ whole genome shotgun (WGS) entry which is preliminary data.</text>
</comment>
<proteinExistence type="predicted"/>
<evidence type="ECO:0000313" key="2">
    <source>
        <dbReference type="EMBL" id="MFC4562480.1"/>
    </source>
</evidence>
<evidence type="ECO:0008006" key="4">
    <source>
        <dbReference type="Google" id="ProtNLM"/>
    </source>
</evidence>